<dbReference type="Proteomes" id="UP000663499">
    <property type="component" value="Chromosome"/>
</dbReference>
<dbReference type="Gene3D" id="3.40.50.360">
    <property type="match status" value="1"/>
</dbReference>
<dbReference type="GO" id="GO:0016491">
    <property type="term" value="F:oxidoreductase activity"/>
    <property type="evidence" value="ECO:0007669"/>
    <property type="project" value="InterPro"/>
</dbReference>
<proteinExistence type="predicted"/>
<dbReference type="Pfam" id="PF03358">
    <property type="entry name" value="FMN_red"/>
    <property type="match status" value="1"/>
</dbReference>
<protein>
    <submittedName>
        <fullName evidence="4">Flavodoxin family protein</fullName>
    </submittedName>
</protein>
<accession>A0A974XD73</accession>
<dbReference type="InterPro" id="IPR051796">
    <property type="entry name" value="ISF_SsuE-like"/>
</dbReference>
<evidence type="ECO:0000256" key="1">
    <source>
        <dbReference type="ARBA" id="ARBA00022630"/>
    </source>
</evidence>
<reference evidence="4" key="1">
    <citation type="submission" date="2021-03" db="EMBL/GenBank/DDBJ databases">
        <title>Alkalibacter marinus sp. nov., isolated from tidal flat sediment.</title>
        <authorList>
            <person name="Namirimu T."/>
            <person name="Yang J.-A."/>
            <person name="Yang S.-H."/>
            <person name="Kim Y.-J."/>
            <person name="Kwon K.K."/>
        </authorList>
    </citation>
    <scope>NUCLEOTIDE SEQUENCE</scope>
    <source>
        <strain evidence="4">ES005</strain>
    </source>
</reference>
<dbReference type="PANTHER" id="PTHR43278">
    <property type="entry name" value="NAD(P)H-DEPENDENT FMN-CONTAINING OXIDOREDUCTASE YWQN-RELATED"/>
    <property type="match status" value="1"/>
</dbReference>
<dbReference type="InterPro" id="IPR005025">
    <property type="entry name" value="FMN_Rdtase-like_dom"/>
</dbReference>
<dbReference type="KEGG" id="alka:J0B03_07575"/>
<keyword evidence="5" id="KW-1185">Reference proteome</keyword>
<feature type="domain" description="NADPH-dependent FMN reductase-like" evidence="3">
    <location>
        <begin position="1"/>
        <end position="157"/>
    </location>
</feature>
<dbReference type="PANTHER" id="PTHR43278:SF2">
    <property type="entry name" value="IRON-SULFUR FLAVOPROTEIN"/>
    <property type="match status" value="1"/>
</dbReference>
<dbReference type="AlphaFoldDB" id="A0A974XD73"/>
<gene>
    <name evidence="4" type="ORF">J0B03_07575</name>
</gene>
<dbReference type="SUPFAM" id="SSF52218">
    <property type="entry name" value="Flavoproteins"/>
    <property type="match status" value="1"/>
</dbReference>
<evidence type="ECO:0000313" key="4">
    <source>
        <dbReference type="EMBL" id="QSX07692.1"/>
    </source>
</evidence>
<name>A0A974XD73_9FIRM</name>
<sequence>MKITVMIASHRRKRNTQAMVDAFLENLQDGNDIEIVNLLDKKVEICLACDYCKEHYDECIIKTDDMADILTSFKHSDLIVIATPLYFNSITSRLKIFIDRTQTLYNGWYHFKDPIFKEPKNVVILANGGSPTYPDHFLGVDVEMKHFLKNLNATVIEDLRYNNTDRNPIKENEKAQKELREAALRVKALMEKQ</sequence>
<evidence type="ECO:0000256" key="2">
    <source>
        <dbReference type="ARBA" id="ARBA00022643"/>
    </source>
</evidence>
<dbReference type="EMBL" id="CP071444">
    <property type="protein sequence ID" value="QSX07692.1"/>
    <property type="molecule type" value="Genomic_DNA"/>
</dbReference>
<organism evidence="4 5">
    <name type="scientific">Alkalibacter rhizosphaerae</name>
    <dbReference type="NCBI Taxonomy" id="2815577"/>
    <lineage>
        <taxon>Bacteria</taxon>
        <taxon>Bacillati</taxon>
        <taxon>Bacillota</taxon>
        <taxon>Clostridia</taxon>
        <taxon>Eubacteriales</taxon>
        <taxon>Eubacteriaceae</taxon>
        <taxon>Alkalibacter</taxon>
    </lineage>
</organism>
<dbReference type="RefSeq" id="WP_207299034.1">
    <property type="nucleotide sequence ID" value="NZ_CP071444.1"/>
</dbReference>
<keyword evidence="1" id="KW-0285">Flavoprotein</keyword>
<evidence type="ECO:0000313" key="5">
    <source>
        <dbReference type="Proteomes" id="UP000663499"/>
    </source>
</evidence>
<keyword evidence="2" id="KW-0288">FMN</keyword>
<evidence type="ECO:0000259" key="3">
    <source>
        <dbReference type="Pfam" id="PF03358"/>
    </source>
</evidence>
<dbReference type="InterPro" id="IPR029039">
    <property type="entry name" value="Flavoprotein-like_sf"/>
</dbReference>